<dbReference type="Gene3D" id="1.20.1050.10">
    <property type="match status" value="1"/>
</dbReference>
<dbReference type="InterPro" id="IPR036282">
    <property type="entry name" value="Glutathione-S-Trfase_C_sf"/>
</dbReference>
<dbReference type="PROSITE" id="PS51354">
    <property type="entry name" value="GLUTAREDOXIN_2"/>
    <property type="match status" value="1"/>
</dbReference>
<dbReference type="PROSITE" id="PS00195">
    <property type="entry name" value="GLUTAREDOXIN_1"/>
    <property type="match status" value="1"/>
</dbReference>
<dbReference type="InterPro" id="IPR011767">
    <property type="entry name" value="GLR_AS"/>
</dbReference>
<gene>
    <name evidence="1" type="ORF">A0U93_11280</name>
</gene>
<proteinExistence type="predicted"/>
<dbReference type="RefSeq" id="WP_077807454.1">
    <property type="nucleotide sequence ID" value="NZ_BJXS01000003.1"/>
</dbReference>
<dbReference type="Pfam" id="PF13417">
    <property type="entry name" value="GST_N_3"/>
    <property type="match status" value="1"/>
</dbReference>
<dbReference type="EMBL" id="CP014691">
    <property type="protein sequence ID" value="AQS88424.1"/>
    <property type="molecule type" value="Genomic_DNA"/>
</dbReference>
<dbReference type="AlphaFoldDB" id="A0A1U9KRD3"/>
<dbReference type="InterPro" id="IPR036249">
    <property type="entry name" value="Thioredoxin-like_sf"/>
</dbReference>
<dbReference type="NCBIfam" id="NF007702">
    <property type="entry name" value="PRK10387.1"/>
    <property type="match status" value="1"/>
</dbReference>
<keyword evidence="2" id="KW-1185">Reference proteome</keyword>
<reference evidence="1 2" key="1">
    <citation type="submission" date="2016-03" db="EMBL/GenBank/DDBJ databases">
        <title>Acetic acid bacteria sequencing.</title>
        <authorList>
            <person name="Brandt J."/>
            <person name="Jakob F."/>
            <person name="Vogel R.F."/>
        </authorList>
    </citation>
    <scope>NUCLEOTIDE SEQUENCE [LARGE SCALE GENOMIC DNA]</scope>
    <source>
        <strain evidence="1 2">NBRC 101099</strain>
    </source>
</reference>
<accession>A0A1U9KRD3</accession>
<dbReference type="Pfam" id="PF04399">
    <property type="entry name" value="Glutaredoxin2_C"/>
    <property type="match status" value="1"/>
</dbReference>
<dbReference type="KEGG" id="nch:A0U93_11280"/>
<dbReference type="InterPro" id="IPR004045">
    <property type="entry name" value="Glutathione_S-Trfase_N"/>
</dbReference>
<sequence>MPRKLYIYEHCPFCVKAEAIFGLKTLPVERIVLLNDDEATPVRMVGRKQVPILEEDGRFIPESMDIVAHIDAIGTSVLTGKTNPAIGEWIRKTSAPLYRLFLPRAAAAPLPEFATTTARAYFIRNKEASSGAFGDILANSQAEIEFLNHALTELAHAICSPDAVNGVLSVDDIHLFAHLHSMSIIHGIIYPSVVEAYRQALSRRADVPLLDALSA</sequence>
<dbReference type="SUPFAM" id="SSF52833">
    <property type="entry name" value="Thioredoxin-like"/>
    <property type="match status" value="1"/>
</dbReference>
<dbReference type="InterPro" id="IPR007494">
    <property type="entry name" value="Glutaredoxin2_C"/>
</dbReference>
<dbReference type="NCBIfam" id="TIGR02182">
    <property type="entry name" value="GRXB"/>
    <property type="match status" value="1"/>
</dbReference>
<organism evidence="1 2">
    <name type="scientific">Neoasaia chiangmaiensis</name>
    <dbReference type="NCBI Taxonomy" id="320497"/>
    <lineage>
        <taxon>Bacteria</taxon>
        <taxon>Pseudomonadati</taxon>
        <taxon>Pseudomonadota</taxon>
        <taxon>Alphaproteobacteria</taxon>
        <taxon>Acetobacterales</taxon>
        <taxon>Acetobacteraceae</taxon>
        <taxon>Neoasaia</taxon>
    </lineage>
</organism>
<dbReference type="STRING" id="320497.A0U93_11280"/>
<dbReference type="Gene3D" id="3.40.30.10">
    <property type="entry name" value="Glutaredoxin"/>
    <property type="match status" value="1"/>
</dbReference>
<dbReference type="CDD" id="cd03037">
    <property type="entry name" value="GST_N_GRX2"/>
    <property type="match status" value="1"/>
</dbReference>
<dbReference type="InterPro" id="IPR011901">
    <property type="entry name" value="Grx2"/>
</dbReference>
<dbReference type="OrthoDB" id="5291571at2"/>
<evidence type="ECO:0000313" key="2">
    <source>
        <dbReference type="Proteomes" id="UP000188604"/>
    </source>
</evidence>
<protein>
    <submittedName>
        <fullName evidence="1">Glutaredoxin</fullName>
    </submittedName>
</protein>
<dbReference type="CDD" id="cd03199">
    <property type="entry name" value="GST_C_GRX2"/>
    <property type="match status" value="1"/>
</dbReference>
<dbReference type="SUPFAM" id="SSF47616">
    <property type="entry name" value="GST C-terminal domain-like"/>
    <property type="match status" value="1"/>
</dbReference>
<dbReference type="Proteomes" id="UP000188604">
    <property type="component" value="Chromosome"/>
</dbReference>
<name>A0A1U9KRD3_9PROT</name>
<dbReference type="SMR" id="A0A1U9KRD3"/>
<dbReference type="GO" id="GO:0005829">
    <property type="term" value="C:cytosol"/>
    <property type="evidence" value="ECO:0007669"/>
    <property type="project" value="InterPro"/>
</dbReference>
<evidence type="ECO:0000313" key="1">
    <source>
        <dbReference type="EMBL" id="AQS88424.1"/>
    </source>
</evidence>